<comment type="caution">
    <text evidence="1">The sequence shown here is derived from an EMBL/GenBank/DDBJ whole genome shotgun (WGS) entry which is preliminary data.</text>
</comment>
<dbReference type="InterPro" id="IPR014846">
    <property type="entry name" value="DUF1786_pyruvate_format-lyase"/>
</dbReference>
<organism evidence="1">
    <name type="scientific">Thermomicrobium roseum</name>
    <dbReference type="NCBI Taxonomy" id="500"/>
    <lineage>
        <taxon>Bacteria</taxon>
        <taxon>Pseudomonadati</taxon>
        <taxon>Thermomicrobiota</taxon>
        <taxon>Thermomicrobia</taxon>
        <taxon>Thermomicrobiales</taxon>
        <taxon>Thermomicrobiaceae</taxon>
        <taxon>Thermomicrobium</taxon>
    </lineage>
</organism>
<dbReference type="Pfam" id="PF08735">
    <property type="entry name" value="DUF1786"/>
    <property type="match status" value="1"/>
</dbReference>
<dbReference type="EMBL" id="DSJL01000011">
    <property type="protein sequence ID" value="HEF65851.1"/>
    <property type="molecule type" value="Genomic_DNA"/>
</dbReference>
<proteinExistence type="predicted"/>
<evidence type="ECO:0000313" key="1">
    <source>
        <dbReference type="EMBL" id="HEF65851.1"/>
    </source>
</evidence>
<evidence type="ECO:0008006" key="2">
    <source>
        <dbReference type="Google" id="ProtNLM"/>
    </source>
</evidence>
<gene>
    <name evidence="1" type="ORF">ENP47_09675</name>
</gene>
<reference evidence="1" key="1">
    <citation type="journal article" date="2020" name="mSystems">
        <title>Genome- and Community-Level Interaction Insights into Carbon Utilization and Element Cycling Functions of Hydrothermarchaeota in Hydrothermal Sediment.</title>
        <authorList>
            <person name="Zhou Z."/>
            <person name="Liu Y."/>
            <person name="Xu W."/>
            <person name="Pan J."/>
            <person name="Luo Z.H."/>
            <person name="Li M."/>
        </authorList>
    </citation>
    <scope>NUCLEOTIDE SEQUENCE [LARGE SCALE GENOMIC DNA]</scope>
    <source>
        <strain evidence="1">SpSt-222</strain>
    </source>
</reference>
<sequence length="362" mass="39245">MENPVRILAIDAGAGTQDIVLYESNRTPENCVKLVLPSQTQIVAARIRAITIRGNPLYLAGTLMGGGASSEAIRAHLAAGLPVSAHPDAARTLHNDLERVRALGIDLTEVPPLGAEVVWLGDVDVAALTTALRLFEVEPPALWAIAVQDHGYDEHEAAHEYRYQFLRDLLAQTNDVRFLAFRTPPSYLLRMRAVQRLVPGCVLMDTGPAAVLGALCDPVVWRSARHEGAVVVNVGNMHTFAVAVRGVQIYGLFEHHTGGITSQILQELVNALQFGRLTHDQVIHLGGHGAVLTAEYRRAAPFPFVAITGPNRTLARSLGWYEAAPYGDMMVTGAYGLVEATLRLLEQETGKRQPTLLPQADS</sequence>
<dbReference type="AlphaFoldDB" id="A0A7C1K2X0"/>
<protein>
    <recommendedName>
        <fullName evidence="2">Pyruvate formate lyase-activating protein</fullName>
    </recommendedName>
</protein>
<name>A0A7C1K2X0_THERO</name>
<accession>A0A7C1K2X0</accession>